<feature type="chain" id="PRO_5028863462" description="Lectin-like protein BA14k" evidence="7">
    <location>
        <begin position="28"/>
        <end position="150"/>
    </location>
</feature>
<evidence type="ECO:0000313" key="9">
    <source>
        <dbReference type="Proteomes" id="UP000480266"/>
    </source>
</evidence>
<keyword evidence="4" id="KW-1003">Cell membrane</keyword>
<comment type="caution">
    <text evidence="8">The sequence shown here is derived from an EMBL/GenBank/DDBJ whole genome shotgun (WGS) entry which is preliminary data.</text>
</comment>
<dbReference type="InterPro" id="IPR012413">
    <property type="entry name" value="BA14K"/>
</dbReference>
<dbReference type="AlphaFoldDB" id="A0A7C9RE54"/>
<accession>A0A7C9RE54</accession>
<dbReference type="Pfam" id="PF07886">
    <property type="entry name" value="BA14K"/>
    <property type="match status" value="1"/>
</dbReference>
<comment type="similarity">
    <text evidence="2">Belongs to the BA14k family.</text>
</comment>
<dbReference type="EMBL" id="JAAMRR010000241">
    <property type="protein sequence ID" value="NGX94560.1"/>
    <property type="molecule type" value="Genomic_DNA"/>
</dbReference>
<dbReference type="GO" id="GO:0016020">
    <property type="term" value="C:membrane"/>
    <property type="evidence" value="ECO:0007669"/>
    <property type="project" value="UniProtKB-SubCell"/>
</dbReference>
<evidence type="ECO:0000256" key="7">
    <source>
        <dbReference type="SAM" id="SignalP"/>
    </source>
</evidence>
<evidence type="ECO:0000256" key="5">
    <source>
        <dbReference type="ARBA" id="ARBA00022734"/>
    </source>
</evidence>
<evidence type="ECO:0000313" key="8">
    <source>
        <dbReference type="EMBL" id="NGX94560.1"/>
    </source>
</evidence>
<keyword evidence="5" id="KW-0430">Lectin</keyword>
<keyword evidence="7" id="KW-0732">Signal</keyword>
<feature type="signal peptide" evidence="7">
    <location>
        <begin position="1"/>
        <end position="27"/>
    </location>
</feature>
<reference evidence="8" key="1">
    <citation type="submission" date="2020-02" db="EMBL/GenBank/DDBJ databases">
        <title>Draft genome sequence of Candidatus Afipia apatlaquensis IBT-C3, a potential strain for decolorization of textile dyes.</title>
        <authorList>
            <person name="Sanchez-Reyes A."/>
            <person name="Breton-Deval L."/>
            <person name="Mangelson H."/>
            <person name="Sanchez-Flores A."/>
        </authorList>
    </citation>
    <scope>NUCLEOTIDE SEQUENCE [LARGE SCALE GENOMIC DNA]</scope>
    <source>
        <strain evidence="8">IBT-C3</strain>
    </source>
</reference>
<comment type="subcellular location">
    <subcellularLocation>
        <location evidence="1">Membrane</location>
        <topology evidence="1">Single-pass membrane protein</topology>
    </subcellularLocation>
</comment>
<evidence type="ECO:0000256" key="3">
    <source>
        <dbReference type="ARBA" id="ARBA00020552"/>
    </source>
</evidence>
<keyword evidence="4" id="KW-0472">Membrane</keyword>
<dbReference type="GO" id="GO:0030246">
    <property type="term" value="F:carbohydrate binding"/>
    <property type="evidence" value="ECO:0007669"/>
    <property type="project" value="UniProtKB-KW"/>
</dbReference>
<organism evidence="8 9">
    <name type="scientific">Candidatus Afipia apatlaquensis</name>
    <dbReference type="NCBI Taxonomy" id="2712852"/>
    <lineage>
        <taxon>Bacteria</taxon>
        <taxon>Pseudomonadati</taxon>
        <taxon>Pseudomonadota</taxon>
        <taxon>Alphaproteobacteria</taxon>
        <taxon>Hyphomicrobiales</taxon>
        <taxon>Nitrobacteraceae</taxon>
        <taxon>Afipia</taxon>
    </lineage>
</organism>
<gene>
    <name evidence="8" type="ORF">G4V63_04790</name>
</gene>
<evidence type="ECO:0000256" key="2">
    <source>
        <dbReference type="ARBA" id="ARBA00010270"/>
    </source>
</evidence>
<evidence type="ECO:0000256" key="6">
    <source>
        <dbReference type="ARBA" id="ARBA00025321"/>
    </source>
</evidence>
<keyword evidence="9" id="KW-1185">Reference proteome</keyword>
<name>A0A7C9RE54_9BRAD</name>
<protein>
    <recommendedName>
        <fullName evidence="3">Lectin-like protein BA14k</fullName>
    </recommendedName>
</protein>
<sequence length="150" mass="15191">MITFRNGCAIAAVALALPMAAMSSGHAAPLAPGQPLAAAHAGADNSLVTQVQWRRRGYYRGGGAGLGIGLAAGALIGGAIAAGANPYYGPGYGYGYGYGGPAYYPAPAPVVVAPGYGGGDAEAYCMRRYRSYDPASGTYLNYDGNRYPCP</sequence>
<proteinExistence type="inferred from homology"/>
<comment type="function">
    <text evidence="6">Has immunoglobulin-binding and hemagglutination properties, and can bind to mannose. Essential for virulence. May be involved in LPS biosynthesis or polysaccharide transport.</text>
</comment>
<evidence type="ECO:0000256" key="4">
    <source>
        <dbReference type="ARBA" id="ARBA00022475"/>
    </source>
</evidence>
<evidence type="ECO:0000256" key="1">
    <source>
        <dbReference type="ARBA" id="ARBA00004167"/>
    </source>
</evidence>
<dbReference type="Proteomes" id="UP000480266">
    <property type="component" value="Unassembled WGS sequence"/>
</dbReference>